<dbReference type="Gene3D" id="3.90.245.10">
    <property type="entry name" value="Ribonucleoside hydrolase-like"/>
    <property type="match status" value="1"/>
</dbReference>
<proteinExistence type="predicted"/>
<dbReference type="PANTHER" id="PTHR12304:SF4">
    <property type="entry name" value="URIDINE NUCLEOSIDASE"/>
    <property type="match status" value="1"/>
</dbReference>
<dbReference type="GO" id="GO:0005829">
    <property type="term" value="C:cytosol"/>
    <property type="evidence" value="ECO:0007669"/>
    <property type="project" value="TreeGrafter"/>
</dbReference>
<dbReference type="InterPro" id="IPR036452">
    <property type="entry name" value="Ribo_hydro-like"/>
</dbReference>
<dbReference type="GO" id="GO:0006152">
    <property type="term" value="P:purine nucleoside catabolic process"/>
    <property type="evidence" value="ECO:0007669"/>
    <property type="project" value="TreeGrafter"/>
</dbReference>
<dbReference type="CDD" id="cd02651">
    <property type="entry name" value="nuc_hydro_IU_UC_XIUA"/>
    <property type="match status" value="1"/>
</dbReference>
<dbReference type="InterPro" id="IPR001910">
    <property type="entry name" value="Inosine/uridine_hydrolase_dom"/>
</dbReference>
<protein>
    <recommendedName>
        <fullName evidence="3">Inosine/uridine-preferring nucleoside hydrolase domain-containing protein</fullName>
    </recommendedName>
</protein>
<accession>A0A2P7Q1X9</accession>
<evidence type="ECO:0000256" key="1">
    <source>
        <dbReference type="ARBA" id="ARBA00022801"/>
    </source>
</evidence>
<comment type="caution">
    <text evidence="4">The sequence shown here is derived from an EMBL/GenBank/DDBJ whole genome shotgun (WGS) entry which is preliminary data.</text>
</comment>
<dbReference type="SUPFAM" id="SSF53590">
    <property type="entry name" value="Nucleoside hydrolase"/>
    <property type="match status" value="1"/>
</dbReference>
<dbReference type="AlphaFoldDB" id="A0A2P7Q1X9"/>
<reference evidence="4" key="1">
    <citation type="thesis" date="2015" institute="Rutgers" country="The State University of New Jersey, 14 College Farm Rd., New Brunswick, NJ, USA">
        <title>Ammonia toxicity in bacteria and its implications for treatment of and resource recovery from highly nitrogenous organic wastes.</title>
        <authorList>
            <person name="Luther A.K."/>
        </authorList>
    </citation>
    <scope>NUCLEOTIDE SEQUENCE</scope>
    <source>
        <strain evidence="4">RT-10B</strain>
    </source>
</reference>
<evidence type="ECO:0000313" key="4">
    <source>
        <dbReference type="EMBL" id="PSJ31962.1"/>
    </source>
</evidence>
<dbReference type="Proteomes" id="UP000241434">
    <property type="component" value="Unassembled WGS sequence"/>
</dbReference>
<organism evidence="4 5">
    <name type="scientific">Peptostreptococcus russellii</name>
    <dbReference type="NCBI Taxonomy" id="215200"/>
    <lineage>
        <taxon>Bacteria</taxon>
        <taxon>Bacillati</taxon>
        <taxon>Bacillota</taxon>
        <taxon>Clostridia</taxon>
        <taxon>Peptostreptococcales</taxon>
        <taxon>Peptostreptococcaceae</taxon>
        <taxon>Peptostreptococcus</taxon>
    </lineage>
</organism>
<dbReference type="EMBL" id="JYGE01000003">
    <property type="protein sequence ID" value="PSJ31962.1"/>
    <property type="molecule type" value="Genomic_DNA"/>
</dbReference>
<dbReference type="RefSeq" id="WP_170062451.1">
    <property type="nucleotide sequence ID" value="NZ_JYGE01000003.1"/>
</dbReference>
<keyword evidence="2" id="KW-0326">Glycosidase</keyword>
<evidence type="ECO:0000259" key="3">
    <source>
        <dbReference type="Pfam" id="PF01156"/>
    </source>
</evidence>
<keyword evidence="5" id="KW-1185">Reference proteome</keyword>
<dbReference type="PANTHER" id="PTHR12304">
    <property type="entry name" value="INOSINE-URIDINE PREFERRING NUCLEOSIDE HYDROLASE"/>
    <property type="match status" value="1"/>
</dbReference>
<feature type="domain" description="Inosine/uridine-preferring nucleoside hydrolase" evidence="3">
    <location>
        <begin position="6"/>
        <end position="295"/>
    </location>
</feature>
<dbReference type="InterPro" id="IPR023186">
    <property type="entry name" value="IUNH"/>
</dbReference>
<sequence length="306" mass="33817">MSKIPVIIDTDPGIDDFLAIMLAKSSAKLDIRAITAVCGNQTLEKTSKNALDIANLLDINVAVAKGAQTPLDRELYTAGDVHGENGIGNIYLEASSKEFDNRYAWDLIYDEVKKENGNLEIIAIGPLTNIAIAVLKYPELVNMVKRLTIMGGSASSGNRTEHAEFNIWADPLAADIVFKSGFNMVMVGLDVTRKTLLSEENIEEIKAVKSEHIDIIGSLLDEMFKRYKKLGNPGVVIHDALAVAYVIDESCLELKNCQVSIESRDEIRIGKTIVDLEGKDKNVAVAFEVDFNLFKDLFEKMPLYYN</sequence>
<evidence type="ECO:0000313" key="5">
    <source>
        <dbReference type="Proteomes" id="UP000241434"/>
    </source>
</evidence>
<name>A0A2P7Q1X9_9FIRM</name>
<gene>
    <name evidence="4" type="ORF">UF10_05010</name>
</gene>
<keyword evidence="1" id="KW-0378">Hydrolase</keyword>
<evidence type="ECO:0000256" key="2">
    <source>
        <dbReference type="ARBA" id="ARBA00023295"/>
    </source>
</evidence>
<dbReference type="GO" id="GO:0008477">
    <property type="term" value="F:purine nucleosidase activity"/>
    <property type="evidence" value="ECO:0007669"/>
    <property type="project" value="TreeGrafter"/>
</dbReference>
<dbReference type="Pfam" id="PF01156">
    <property type="entry name" value="IU_nuc_hydro"/>
    <property type="match status" value="1"/>
</dbReference>